<protein>
    <recommendedName>
        <fullName evidence="5">WD40 repeat domain-containing protein</fullName>
    </recommendedName>
</protein>
<feature type="transmembrane region" description="Helical" evidence="2">
    <location>
        <begin position="300"/>
        <end position="318"/>
    </location>
</feature>
<feature type="region of interest" description="Disordered" evidence="1">
    <location>
        <begin position="267"/>
        <end position="291"/>
    </location>
</feature>
<proteinExistence type="predicted"/>
<dbReference type="EMBL" id="VUJW01000002">
    <property type="protein sequence ID" value="KAA1428446.1"/>
    <property type="molecule type" value="Genomic_DNA"/>
</dbReference>
<dbReference type="RefSeq" id="WP_149749382.1">
    <property type="nucleotide sequence ID" value="NZ_VUJW01000002.1"/>
</dbReference>
<name>A0A5B1M7F9_9ACTN</name>
<evidence type="ECO:0008006" key="5">
    <source>
        <dbReference type="Google" id="ProtNLM"/>
    </source>
</evidence>
<gene>
    <name evidence="3" type="ORF">F0U47_05880</name>
</gene>
<accession>A0A5B1M7F9</accession>
<keyword evidence="2" id="KW-0472">Membrane</keyword>
<organism evidence="3 4">
    <name type="scientific">Nocardioides antri</name>
    <dbReference type="NCBI Taxonomy" id="2607659"/>
    <lineage>
        <taxon>Bacteria</taxon>
        <taxon>Bacillati</taxon>
        <taxon>Actinomycetota</taxon>
        <taxon>Actinomycetes</taxon>
        <taxon>Propionibacteriales</taxon>
        <taxon>Nocardioidaceae</taxon>
        <taxon>Nocardioides</taxon>
    </lineage>
</organism>
<evidence type="ECO:0000256" key="2">
    <source>
        <dbReference type="SAM" id="Phobius"/>
    </source>
</evidence>
<dbReference type="Proteomes" id="UP000324351">
    <property type="component" value="Unassembled WGS sequence"/>
</dbReference>
<evidence type="ECO:0000313" key="4">
    <source>
        <dbReference type="Proteomes" id="UP000324351"/>
    </source>
</evidence>
<keyword evidence="4" id="KW-1185">Reference proteome</keyword>
<reference evidence="3 4" key="1">
    <citation type="submission" date="2019-09" db="EMBL/GenBank/DDBJ databases">
        <title>Nocardioides panacisoli sp. nov., isolated from the soil of a ginseng field.</title>
        <authorList>
            <person name="Cho C."/>
        </authorList>
    </citation>
    <scope>NUCLEOTIDE SEQUENCE [LARGE SCALE GENOMIC DNA]</scope>
    <source>
        <strain evidence="3 4">BN140041</strain>
    </source>
</reference>
<keyword evidence="2" id="KW-1133">Transmembrane helix</keyword>
<evidence type="ECO:0000313" key="3">
    <source>
        <dbReference type="EMBL" id="KAA1428446.1"/>
    </source>
</evidence>
<evidence type="ECO:0000256" key="1">
    <source>
        <dbReference type="SAM" id="MobiDB-lite"/>
    </source>
</evidence>
<keyword evidence="2" id="KW-0812">Transmembrane</keyword>
<dbReference type="SUPFAM" id="SSF63829">
    <property type="entry name" value="Calcium-dependent phosphotriesterase"/>
    <property type="match status" value="1"/>
</dbReference>
<comment type="caution">
    <text evidence="3">The sequence shown here is derived from an EMBL/GenBank/DDBJ whole genome shotgun (WGS) entry which is preliminary data.</text>
</comment>
<reference evidence="3 4" key="2">
    <citation type="submission" date="2019-09" db="EMBL/GenBank/DDBJ databases">
        <authorList>
            <person name="Jin C."/>
        </authorList>
    </citation>
    <scope>NUCLEOTIDE SEQUENCE [LARGE SCALE GENOMIC DNA]</scope>
    <source>
        <strain evidence="3 4">BN140041</strain>
    </source>
</reference>
<dbReference type="AlphaFoldDB" id="A0A5B1M7F9"/>
<sequence length="324" mass="34133">MEKLLAALAVLPFGIGFSIDAESLPDDEVVFSFADPEIVESSGLVVQDGLFATVNDSGDGGRVFTVDPADGETVAETSWEGSPEDVEALATLPDGDALVGDIGDNLGQRASLELVRVPFGEDGEVTPTTYELVYPDEPRDAESLLVHPDTGQVLVAAKEFVGRLYAAPEELDPDGPNELELLGEVLPIATDGAFFPDGDHFVLRSYGGATFYRWPSLEEVGEIDLPAQPQGEGIAVDDDGTVFVSTEGQFTDVLRIALPRTLQAELDGTGSTASARPGGPSGGSDGRVPDEAAPDVTRAFWPWVIGGVIGAVIIVVLLRSLRRP</sequence>